<sequence length="69" mass="7388">MNFGRLFVLAAAVLTNYSTAASNETASPTKFPIYNGRPNNGGYPYPAPTPQATTPETRGPYYYGRPNGG</sequence>
<comment type="caution">
    <text evidence="3">The sequence shown here is derived from an EMBL/GenBank/DDBJ whole genome shotgun (WGS) entry which is preliminary data.</text>
</comment>
<evidence type="ECO:0000313" key="3">
    <source>
        <dbReference type="EMBL" id="ETI57335.1"/>
    </source>
</evidence>
<reference evidence="3 4" key="1">
    <citation type="submission" date="2013-11" db="EMBL/GenBank/DDBJ databases">
        <title>The Genome Sequence of Phytophthora parasitica P1569.</title>
        <authorList>
            <consortium name="The Broad Institute Genomics Platform"/>
            <person name="Russ C."/>
            <person name="Tyler B."/>
            <person name="Panabieres F."/>
            <person name="Shan W."/>
            <person name="Tripathy S."/>
            <person name="Grunwald N."/>
            <person name="Machado M."/>
            <person name="Johnson C.S."/>
            <person name="Arredondo F."/>
            <person name="Hong C."/>
            <person name="Coffey M."/>
            <person name="Young S.K."/>
            <person name="Zeng Q."/>
            <person name="Gargeya S."/>
            <person name="Fitzgerald M."/>
            <person name="Abouelleil A."/>
            <person name="Alvarado L."/>
            <person name="Chapman S.B."/>
            <person name="Gainer-Dewar J."/>
            <person name="Goldberg J."/>
            <person name="Griggs A."/>
            <person name="Gujja S."/>
            <person name="Hansen M."/>
            <person name="Howarth C."/>
            <person name="Imamovic A."/>
            <person name="Ireland A."/>
            <person name="Larimer J."/>
            <person name="McCowan C."/>
            <person name="Murphy C."/>
            <person name="Pearson M."/>
            <person name="Poon T.W."/>
            <person name="Priest M."/>
            <person name="Roberts A."/>
            <person name="Saif S."/>
            <person name="Shea T."/>
            <person name="Sykes S."/>
            <person name="Wortman J."/>
            <person name="Nusbaum C."/>
            <person name="Birren B."/>
        </authorList>
    </citation>
    <scope>NUCLEOTIDE SEQUENCE [LARGE SCALE GENOMIC DNA]</scope>
    <source>
        <strain evidence="3 4">P1569</strain>
    </source>
</reference>
<feature type="compositionally biased region" description="Low complexity" evidence="1">
    <location>
        <begin position="50"/>
        <end position="69"/>
    </location>
</feature>
<feature type="signal peptide" evidence="2">
    <location>
        <begin position="1"/>
        <end position="20"/>
    </location>
</feature>
<evidence type="ECO:0008006" key="5">
    <source>
        <dbReference type="Google" id="ProtNLM"/>
    </source>
</evidence>
<evidence type="ECO:0000313" key="4">
    <source>
        <dbReference type="Proteomes" id="UP000018721"/>
    </source>
</evidence>
<feature type="non-terminal residue" evidence="3">
    <location>
        <position position="69"/>
    </location>
</feature>
<keyword evidence="2" id="KW-0732">Signal</keyword>
<organism evidence="3 4">
    <name type="scientific">Phytophthora nicotianae P1569</name>
    <dbReference type="NCBI Taxonomy" id="1317065"/>
    <lineage>
        <taxon>Eukaryota</taxon>
        <taxon>Sar</taxon>
        <taxon>Stramenopiles</taxon>
        <taxon>Oomycota</taxon>
        <taxon>Peronosporomycetes</taxon>
        <taxon>Peronosporales</taxon>
        <taxon>Peronosporaceae</taxon>
        <taxon>Phytophthora</taxon>
    </lineage>
</organism>
<evidence type="ECO:0000256" key="1">
    <source>
        <dbReference type="SAM" id="MobiDB-lite"/>
    </source>
</evidence>
<dbReference type="AlphaFoldDB" id="V9G0T2"/>
<protein>
    <recommendedName>
        <fullName evidence="5">RxLR effector protein</fullName>
    </recommendedName>
</protein>
<proteinExistence type="predicted"/>
<feature type="chain" id="PRO_5004775839" description="RxLR effector protein" evidence="2">
    <location>
        <begin position="21"/>
        <end position="69"/>
    </location>
</feature>
<keyword evidence="4" id="KW-1185">Reference proteome</keyword>
<dbReference type="HOGENOM" id="CLU_2783764_0_0_1"/>
<gene>
    <name evidence="3" type="ORF">F443_00357</name>
</gene>
<evidence type="ECO:0000256" key="2">
    <source>
        <dbReference type="SAM" id="SignalP"/>
    </source>
</evidence>
<name>V9G0T2_PHYNI</name>
<dbReference type="Proteomes" id="UP000018721">
    <property type="component" value="Unassembled WGS sequence"/>
</dbReference>
<accession>V9G0T2</accession>
<feature type="region of interest" description="Disordered" evidence="1">
    <location>
        <begin position="22"/>
        <end position="69"/>
    </location>
</feature>
<dbReference type="EMBL" id="ANIZ01000062">
    <property type="protein sequence ID" value="ETI57335.1"/>
    <property type="molecule type" value="Genomic_DNA"/>
</dbReference>